<gene>
    <name evidence="3" type="ORF">BI198_11935</name>
</gene>
<dbReference type="Proteomes" id="UP000242258">
    <property type="component" value="Unassembled WGS sequence"/>
</dbReference>
<accession>A0A1E7Q7N7</accession>
<sequence>MSLAVVKKLLLATVLTFTATAVSADRRVVIDSVSVEQIVADVVGFTVQRAAEELLQISHVNVEQRGYSDRNSYTSHRVYQGRPARIDRASRDKLRQLKHQHQRTLAQLERDLDSDLQELGRDFADDARETKNRRKLAKKREKFQRKVDKAYSKFSAKVDKANYKFDRKRADILQDSLAYRFDYDD</sequence>
<keyword evidence="4" id="KW-1185">Reference proteome</keyword>
<keyword evidence="2" id="KW-0732">Signal</keyword>
<comment type="caution">
    <text evidence="3">The sequence shown here is derived from an EMBL/GenBank/DDBJ whole genome shotgun (WGS) entry which is preliminary data.</text>
</comment>
<proteinExistence type="predicted"/>
<evidence type="ECO:0000256" key="1">
    <source>
        <dbReference type="SAM" id="Coils"/>
    </source>
</evidence>
<evidence type="ECO:0000256" key="2">
    <source>
        <dbReference type="SAM" id="SignalP"/>
    </source>
</evidence>
<feature type="chain" id="PRO_5009200474" evidence="2">
    <location>
        <begin position="25"/>
        <end position="185"/>
    </location>
</feature>
<name>A0A1E7Q7N7_9GAMM</name>
<organism evidence="3 4">
    <name type="scientific">Rheinheimera salexigens</name>
    <dbReference type="NCBI Taxonomy" id="1628148"/>
    <lineage>
        <taxon>Bacteria</taxon>
        <taxon>Pseudomonadati</taxon>
        <taxon>Pseudomonadota</taxon>
        <taxon>Gammaproteobacteria</taxon>
        <taxon>Chromatiales</taxon>
        <taxon>Chromatiaceae</taxon>
        <taxon>Rheinheimera</taxon>
    </lineage>
</organism>
<reference evidence="4" key="1">
    <citation type="submission" date="2016-09" db="EMBL/GenBank/DDBJ databases">
        <authorList>
            <person name="Wan X."/>
            <person name="Hou S."/>
        </authorList>
    </citation>
    <scope>NUCLEOTIDE SEQUENCE [LARGE SCALE GENOMIC DNA]</scope>
    <source>
        <strain evidence="4">KH87</strain>
    </source>
</reference>
<feature type="signal peptide" evidence="2">
    <location>
        <begin position="1"/>
        <end position="24"/>
    </location>
</feature>
<evidence type="ECO:0000313" key="3">
    <source>
        <dbReference type="EMBL" id="OEY70195.1"/>
    </source>
</evidence>
<keyword evidence="1" id="KW-0175">Coiled coil</keyword>
<dbReference type="AlphaFoldDB" id="A0A1E7Q7N7"/>
<feature type="coiled-coil region" evidence="1">
    <location>
        <begin position="91"/>
        <end position="153"/>
    </location>
</feature>
<evidence type="ECO:0000313" key="4">
    <source>
        <dbReference type="Proteomes" id="UP000242258"/>
    </source>
</evidence>
<protein>
    <submittedName>
        <fullName evidence="3">Uncharacterized protein</fullName>
    </submittedName>
</protein>
<dbReference type="EMBL" id="MKEK01000001">
    <property type="protein sequence ID" value="OEY70195.1"/>
    <property type="molecule type" value="Genomic_DNA"/>
</dbReference>